<proteinExistence type="predicted"/>
<reference evidence="3" key="1">
    <citation type="submission" date="2024-07" db="EMBL/GenBank/DDBJ databases">
        <title>Two chromosome-level genome assemblies of Korean endemic species Abeliophyllum distichum and Forsythia ovata (Oleaceae).</title>
        <authorList>
            <person name="Jang H."/>
        </authorList>
    </citation>
    <scope>NUCLEOTIDE SEQUENCE [LARGE SCALE GENOMIC DNA]</scope>
</reference>
<sequence length="240" mass="27930">MFINYFSSGKPTSAPVQCLHDIRQARFEPLQSYLSRFNEEMLFCERISDAEALSALKWRLDMNLPFWRDICNENSATFDQLVEMITEEITNENMILYRNRGGIVANQNPRIGYDRSQGRLPPPSQQCRMDYPSDPNSRISYVASTQEGTSASTGPPTPMEAPMTSYCRVHHSYRHNTEDFHEVKHLANRRKSIPGHRRGVNPRSGDRPPMRGRGPQFQDQRSQQWDKRPRGQEQQRRRNS</sequence>
<organism evidence="2 3">
    <name type="scientific">Abeliophyllum distichum</name>
    <dbReference type="NCBI Taxonomy" id="126358"/>
    <lineage>
        <taxon>Eukaryota</taxon>
        <taxon>Viridiplantae</taxon>
        <taxon>Streptophyta</taxon>
        <taxon>Embryophyta</taxon>
        <taxon>Tracheophyta</taxon>
        <taxon>Spermatophyta</taxon>
        <taxon>Magnoliopsida</taxon>
        <taxon>eudicotyledons</taxon>
        <taxon>Gunneridae</taxon>
        <taxon>Pentapetalae</taxon>
        <taxon>asterids</taxon>
        <taxon>lamiids</taxon>
        <taxon>Lamiales</taxon>
        <taxon>Oleaceae</taxon>
        <taxon>Forsythieae</taxon>
        <taxon>Abeliophyllum</taxon>
    </lineage>
</organism>
<protein>
    <recommendedName>
        <fullName evidence="4">Retrotransposon gag domain-containing protein</fullName>
    </recommendedName>
</protein>
<feature type="compositionally biased region" description="Basic and acidic residues" evidence="1">
    <location>
        <begin position="224"/>
        <end position="240"/>
    </location>
</feature>
<accession>A0ABD1SXJ8</accession>
<name>A0ABD1SXJ8_9LAMI</name>
<dbReference type="EMBL" id="JBFOLK010000006">
    <property type="protein sequence ID" value="KAL2505145.1"/>
    <property type="molecule type" value="Genomic_DNA"/>
</dbReference>
<feature type="region of interest" description="Disordered" evidence="1">
    <location>
        <begin position="108"/>
        <end position="139"/>
    </location>
</feature>
<gene>
    <name evidence="2" type="ORF">Adt_20766</name>
</gene>
<evidence type="ECO:0000313" key="3">
    <source>
        <dbReference type="Proteomes" id="UP001604336"/>
    </source>
</evidence>
<evidence type="ECO:0000256" key="1">
    <source>
        <dbReference type="SAM" id="MobiDB-lite"/>
    </source>
</evidence>
<feature type="region of interest" description="Disordered" evidence="1">
    <location>
        <begin position="187"/>
        <end position="240"/>
    </location>
</feature>
<dbReference type="AlphaFoldDB" id="A0ABD1SXJ8"/>
<comment type="caution">
    <text evidence="2">The sequence shown here is derived from an EMBL/GenBank/DDBJ whole genome shotgun (WGS) entry which is preliminary data.</text>
</comment>
<keyword evidence="3" id="KW-1185">Reference proteome</keyword>
<evidence type="ECO:0008006" key="4">
    <source>
        <dbReference type="Google" id="ProtNLM"/>
    </source>
</evidence>
<evidence type="ECO:0000313" key="2">
    <source>
        <dbReference type="EMBL" id="KAL2505145.1"/>
    </source>
</evidence>
<feature type="compositionally biased region" description="Basic residues" evidence="1">
    <location>
        <begin position="187"/>
        <end position="200"/>
    </location>
</feature>
<dbReference type="Proteomes" id="UP001604336">
    <property type="component" value="Unassembled WGS sequence"/>
</dbReference>